<dbReference type="Gene3D" id="3.90.1720.10">
    <property type="entry name" value="endopeptidase domain like (from Nostoc punctiforme)"/>
    <property type="match status" value="1"/>
</dbReference>
<evidence type="ECO:0000313" key="1">
    <source>
        <dbReference type="EMBL" id="RKQ15253.1"/>
    </source>
</evidence>
<dbReference type="Proteomes" id="UP000281813">
    <property type="component" value="Unassembled WGS sequence"/>
</dbReference>
<accession>A0A494YYK0</accession>
<evidence type="ECO:0008006" key="3">
    <source>
        <dbReference type="Google" id="ProtNLM"/>
    </source>
</evidence>
<dbReference type="OrthoDB" id="2080087at2"/>
<evidence type="ECO:0000313" key="2">
    <source>
        <dbReference type="Proteomes" id="UP000281813"/>
    </source>
</evidence>
<protein>
    <recommendedName>
        <fullName evidence="3">Permuted papain-like amidase enzyme, YaeF/YiiX, C92 family</fullName>
    </recommendedName>
</protein>
<dbReference type="SUPFAM" id="SSF54001">
    <property type="entry name" value="Cysteine proteinases"/>
    <property type="match status" value="1"/>
</dbReference>
<dbReference type="RefSeq" id="WP_121131738.1">
    <property type="nucleotide sequence ID" value="NZ_JBHUFK010000039.1"/>
</dbReference>
<reference evidence="1 2" key="1">
    <citation type="journal article" date="2015" name="Antonie Van Leeuwenhoek">
        <title>Oceanobacillus bengalensis sp. nov., a bacterium isolated from seawater of the Bay of Bengal.</title>
        <authorList>
            <person name="Yongchang O."/>
            <person name="Xiang W."/>
            <person name="Wang G."/>
        </authorList>
    </citation>
    <scope>NUCLEOTIDE SEQUENCE [LARGE SCALE GENOMIC DNA]</scope>
    <source>
        <strain evidence="1 2">MCCC 1K00260</strain>
    </source>
</reference>
<name>A0A494YYK0_9BACI</name>
<comment type="caution">
    <text evidence="1">The sequence shown here is derived from an EMBL/GenBank/DDBJ whole genome shotgun (WGS) entry which is preliminary data.</text>
</comment>
<keyword evidence="2" id="KW-1185">Reference proteome</keyword>
<sequence>MHTTDDPIHLYPNTSIQIVPGDLLYSHKVAYSSFLVGHEAIIGMNYRIYHVNRWGNIGHSDSMPIYLSRHKPLEKLTILRFPDADKAKNAAKWAMLHIDRVEKYTFDRDLDSIENNYCSKYIWQAYYFGNNQNFDLYGRDTNPIKRRYVTPSQLYRKFEVVGSFRNTLYR</sequence>
<dbReference type="InterPro" id="IPR038765">
    <property type="entry name" value="Papain-like_cys_pep_sf"/>
</dbReference>
<organism evidence="1 2">
    <name type="scientific">Oceanobacillus bengalensis</name>
    <dbReference type="NCBI Taxonomy" id="1435466"/>
    <lineage>
        <taxon>Bacteria</taxon>
        <taxon>Bacillati</taxon>
        <taxon>Bacillota</taxon>
        <taxon>Bacilli</taxon>
        <taxon>Bacillales</taxon>
        <taxon>Bacillaceae</taxon>
        <taxon>Oceanobacillus</taxon>
    </lineage>
</organism>
<gene>
    <name evidence="1" type="ORF">D8M05_11020</name>
</gene>
<proteinExistence type="predicted"/>
<dbReference type="AlphaFoldDB" id="A0A494YYK0"/>
<dbReference type="EMBL" id="RBZO01000015">
    <property type="protein sequence ID" value="RKQ15253.1"/>
    <property type="molecule type" value="Genomic_DNA"/>
</dbReference>